<keyword evidence="3" id="KW-0378">Hydrolase</keyword>
<dbReference type="Proteomes" id="UP000219329">
    <property type="component" value="Unassembled WGS sequence"/>
</dbReference>
<dbReference type="InterPro" id="IPR029062">
    <property type="entry name" value="Class_I_gatase-like"/>
</dbReference>
<evidence type="ECO:0000256" key="4">
    <source>
        <dbReference type="ARBA" id="ARBA00022825"/>
    </source>
</evidence>
<dbReference type="CDD" id="cd03145">
    <property type="entry name" value="GAT1_cyanophycinase"/>
    <property type="match status" value="1"/>
</dbReference>
<gene>
    <name evidence="6" type="ORF">CNF02_06245</name>
</gene>
<dbReference type="EMBL" id="NTJZ01000005">
    <property type="protein sequence ID" value="PDH33953.1"/>
    <property type="molecule type" value="Genomic_DNA"/>
</dbReference>
<keyword evidence="2" id="KW-0645">Protease</keyword>
<keyword evidence="5" id="KW-0732">Signal</keyword>
<dbReference type="PANTHER" id="PTHR36175:SF1">
    <property type="entry name" value="CYANOPHYCINASE"/>
    <property type="match status" value="1"/>
</dbReference>
<evidence type="ECO:0000256" key="1">
    <source>
        <dbReference type="ARBA" id="ARBA00006534"/>
    </source>
</evidence>
<evidence type="ECO:0000256" key="3">
    <source>
        <dbReference type="ARBA" id="ARBA00022801"/>
    </source>
</evidence>
<evidence type="ECO:0000313" key="7">
    <source>
        <dbReference type="Proteomes" id="UP000219329"/>
    </source>
</evidence>
<reference evidence="6 7" key="1">
    <citation type="submission" date="2017-08" db="EMBL/GenBank/DDBJ databases">
        <title>Fine stratification of microbial communities through a metagenomic profile of the photic zone.</title>
        <authorList>
            <person name="Haro-Moreno J.M."/>
            <person name="Lopez-Perez M."/>
            <person name="De La Torre J."/>
            <person name="Picazo A."/>
            <person name="Camacho A."/>
            <person name="Rodriguez-Valera F."/>
        </authorList>
    </citation>
    <scope>NUCLEOTIDE SEQUENCE [LARGE SCALE GENOMIC DNA]</scope>
    <source>
        <strain evidence="6">MED-G28</strain>
    </source>
</reference>
<evidence type="ECO:0000256" key="2">
    <source>
        <dbReference type="ARBA" id="ARBA00022670"/>
    </source>
</evidence>
<feature type="signal peptide" evidence="5">
    <location>
        <begin position="1"/>
        <end position="22"/>
    </location>
</feature>
<feature type="chain" id="PRO_5012178913" evidence="5">
    <location>
        <begin position="23"/>
        <end position="286"/>
    </location>
</feature>
<dbReference type="GO" id="GO:0006508">
    <property type="term" value="P:proteolysis"/>
    <property type="evidence" value="ECO:0007669"/>
    <property type="project" value="UniProtKB-KW"/>
</dbReference>
<accession>A0A2A5WCA6</accession>
<comment type="similarity">
    <text evidence="1">Belongs to the peptidase S51 family.</text>
</comment>
<dbReference type="Gene3D" id="3.40.50.880">
    <property type="match status" value="1"/>
</dbReference>
<evidence type="ECO:0000256" key="5">
    <source>
        <dbReference type="SAM" id="SignalP"/>
    </source>
</evidence>
<evidence type="ECO:0000313" key="6">
    <source>
        <dbReference type="EMBL" id="PDH33953.1"/>
    </source>
</evidence>
<dbReference type="SUPFAM" id="SSF52317">
    <property type="entry name" value="Class I glutamine amidotransferase-like"/>
    <property type="match status" value="1"/>
</dbReference>
<dbReference type="Pfam" id="PF03575">
    <property type="entry name" value="Peptidase_S51"/>
    <property type="match status" value="1"/>
</dbReference>
<dbReference type="AlphaFoldDB" id="A0A2A5WCA6"/>
<name>A0A2A5WCA6_9GAMM</name>
<dbReference type="InterPro" id="IPR005320">
    <property type="entry name" value="Peptidase_S51"/>
</dbReference>
<keyword evidence="4" id="KW-0720">Serine protease</keyword>
<organism evidence="6 7">
    <name type="scientific">OM182 bacterium MED-G28</name>
    <dbReference type="NCBI Taxonomy" id="1986256"/>
    <lineage>
        <taxon>Bacteria</taxon>
        <taxon>Pseudomonadati</taxon>
        <taxon>Pseudomonadota</taxon>
        <taxon>Gammaproteobacteria</taxon>
        <taxon>OMG group</taxon>
        <taxon>OM182 clade</taxon>
    </lineage>
</organism>
<sequence>MNKIFFLLVCFISAYINFSSFAQTTGPIRGSLVVVGGGMRDLDILHRFAELAGGHDAPIVVIPTAGGAENYNQYWSGLEQFKQAGFTNLTLIHTYDPNIADTDEFATPIHNAQGVWFTGGRQWRLADAYLNNKVHEALTGLLERDGVIGGSSAGATILGSYLARGDSSGNTIMMGDHEEGFGFIKNIAIDQHLLRRNRHFDLLEIIEAKPGLLGIGLDEDTALVVQGNLFEVIGQSYAVIYDHEDKLASGRQFYFLKPGDEFNLLSRQGYRPEEVLRPFGRKMESN</sequence>
<dbReference type="PANTHER" id="PTHR36175">
    <property type="entry name" value="CYANOPHYCINASE"/>
    <property type="match status" value="1"/>
</dbReference>
<proteinExistence type="inferred from homology"/>
<protein>
    <submittedName>
        <fullName evidence="6">Peptidase S51</fullName>
    </submittedName>
</protein>
<comment type="caution">
    <text evidence="6">The sequence shown here is derived from an EMBL/GenBank/DDBJ whole genome shotgun (WGS) entry which is preliminary data.</text>
</comment>
<dbReference type="GO" id="GO:0008236">
    <property type="term" value="F:serine-type peptidase activity"/>
    <property type="evidence" value="ECO:0007669"/>
    <property type="project" value="UniProtKB-KW"/>
</dbReference>